<proteinExistence type="predicted"/>
<evidence type="ECO:0000313" key="4">
    <source>
        <dbReference type="Proteomes" id="UP000183190"/>
    </source>
</evidence>
<dbReference type="EMBL" id="FNWV01000002">
    <property type="protein sequence ID" value="SEH48751.1"/>
    <property type="molecule type" value="Genomic_DNA"/>
</dbReference>
<accession>A0A1M7IH57</accession>
<keyword evidence="1" id="KW-1133">Transmembrane helix</keyword>
<sequence length="59" mass="6889">MNLCLHGIIIIFVLFLFHIIAKDIGRYCLMSYSLIIISIFILLLTDKLIYDMSTLLIRL</sequence>
<reference evidence="2 4" key="1">
    <citation type="submission" date="2016-10" db="EMBL/GenBank/DDBJ databases">
        <authorList>
            <person name="de Groot N.N."/>
        </authorList>
    </citation>
    <scope>NUCLEOTIDE SEQUENCE [LARGE SCALE GENOMIC DNA]</scope>
    <source>
        <strain evidence="2 4">YAD2003</strain>
    </source>
</reference>
<name>A0A1M7IH57_RUMFL</name>
<evidence type="ECO:0000313" key="3">
    <source>
        <dbReference type="EMBL" id="SHM39995.1"/>
    </source>
</evidence>
<feature type="transmembrane region" description="Helical" evidence="1">
    <location>
        <begin position="31"/>
        <end position="50"/>
    </location>
</feature>
<dbReference type="AlphaFoldDB" id="A0A1M7IH57"/>
<evidence type="ECO:0000256" key="1">
    <source>
        <dbReference type="SAM" id="Phobius"/>
    </source>
</evidence>
<gene>
    <name evidence="2" type="ORF">SAMN02910265_01012</name>
    <name evidence="3" type="ORF">SAMN04487860_104112</name>
</gene>
<reference evidence="3 5" key="2">
    <citation type="submission" date="2016-11" db="EMBL/GenBank/DDBJ databases">
        <authorList>
            <person name="Jaros S."/>
            <person name="Januszkiewicz K."/>
            <person name="Wedrychowicz H."/>
        </authorList>
    </citation>
    <scope>NUCLEOTIDE SEQUENCE [LARGE SCALE GENOMIC DNA]</scope>
    <source>
        <strain evidence="3 5">Y1</strain>
    </source>
</reference>
<dbReference type="EMBL" id="FRCT01000004">
    <property type="protein sequence ID" value="SHM39995.1"/>
    <property type="molecule type" value="Genomic_DNA"/>
</dbReference>
<dbReference type="Proteomes" id="UP000184394">
    <property type="component" value="Unassembled WGS sequence"/>
</dbReference>
<keyword evidence="1" id="KW-0472">Membrane</keyword>
<protein>
    <submittedName>
        <fullName evidence="3">Uncharacterized protein</fullName>
    </submittedName>
</protein>
<evidence type="ECO:0000313" key="2">
    <source>
        <dbReference type="EMBL" id="SEH48751.1"/>
    </source>
</evidence>
<organism evidence="3 5">
    <name type="scientific">Ruminococcus flavefaciens</name>
    <dbReference type="NCBI Taxonomy" id="1265"/>
    <lineage>
        <taxon>Bacteria</taxon>
        <taxon>Bacillati</taxon>
        <taxon>Bacillota</taxon>
        <taxon>Clostridia</taxon>
        <taxon>Eubacteriales</taxon>
        <taxon>Oscillospiraceae</taxon>
        <taxon>Ruminococcus</taxon>
    </lineage>
</organism>
<evidence type="ECO:0000313" key="5">
    <source>
        <dbReference type="Proteomes" id="UP000184394"/>
    </source>
</evidence>
<dbReference type="Proteomes" id="UP000183190">
    <property type="component" value="Unassembled WGS sequence"/>
</dbReference>
<keyword evidence="1" id="KW-0812">Transmembrane</keyword>